<proteinExistence type="evidence at transcript level"/>
<reference evidence="2" key="1">
    <citation type="submission" date="2020-04" db="EMBL/GenBank/DDBJ databases">
        <authorList>
            <person name="Neveu A P."/>
        </authorList>
    </citation>
    <scope>NUCLEOTIDE SEQUENCE</scope>
    <source>
        <tissue evidence="2">Whole embryo</tissue>
    </source>
</reference>
<dbReference type="PANTHER" id="PTHR10845">
    <property type="entry name" value="REGULATOR OF G PROTEIN SIGNALING"/>
    <property type="match status" value="1"/>
</dbReference>
<dbReference type="InterPro" id="IPR016137">
    <property type="entry name" value="RGS"/>
</dbReference>
<dbReference type="Pfam" id="PF00615">
    <property type="entry name" value="RGS"/>
    <property type="match status" value="1"/>
</dbReference>
<dbReference type="PRINTS" id="PR01301">
    <property type="entry name" value="RGSPROTEIN"/>
</dbReference>
<evidence type="ECO:0000313" key="2">
    <source>
        <dbReference type="EMBL" id="CAB3265555.1"/>
    </source>
</evidence>
<dbReference type="EMBL" id="LR789693">
    <property type="protein sequence ID" value="CAB3265555.1"/>
    <property type="molecule type" value="mRNA"/>
</dbReference>
<accession>A0A6F9DRM4</accession>
<protein>
    <submittedName>
        <fullName evidence="2">Regulator of G-protein signaling 18</fullName>
    </submittedName>
</protein>
<dbReference type="PROSITE" id="PS50132">
    <property type="entry name" value="RGS"/>
    <property type="match status" value="1"/>
</dbReference>
<sequence>MACMQSWNEFRPFPYQNEIYRPQSMTSLSVNRVTGRPYDVTGTWSDSRSAQRDFFISSQGVKTLLNDLEKTGLARSKRPLHSSDFQLNRIKVDGKVPVLRGGKILNKSKKAAAAPYGVRTHDIKCKPAASLAPPSATPSEYQEKTQYKLENLLAWMQKGKKKATDKLKKKVAPLNHNKPAELNERKPTRVDGEQSLREVLSNKDSVIGFRKFLSKEMSVENLDFWLEVENYKKSKSCKQTRIAPKIYAKYLSASSEHEINVDSEVRQLTNERLRNPDSSTFDLAQSHIYQLMESDSFRRYTESIH</sequence>
<dbReference type="PANTHER" id="PTHR10845:SF259">
    <property type="entry name" value="RGS DOMAIN-CONTAINING PROTEIN-RELATED"/>
    <property type="match status" value="1"/>
</dbReference>
<feature type="domain" description="RGS" evidence="1">
    <location>
        <begin position="195"/>
        <end position="305"/>
    </location>
</feature>
<dbReference type="InterPro" id="IPR044926">
    <property type="entry name" value="RGS_subdomain_2"/>
</dbReference>
<dbReference type="Gene3D" id="1.10.167.10">
    <property type="entry name" value="Regulator of G-protein Signalling 4, domain 2"/>
    <property type="match status" value="1"/>
</dbReference>
<name>A0A6F9DRM4_9ASCI</name>
<evidence type="ECO:0000259" key="1">
    <source>
        <dbReference type="PROSITE" id="PS50132"/>
    </source>
</evidence>
<dbReference type="AlphaFoldDB" id="A0A6F9DRM4"/>
<dbReference type="SMART" id="SM00315">
    <property type="entry name" value="RGS"/>
    <property type="match status" value="1"/>
</dbReference>
<dbReference type="SUPFAM" id="SSF48097">
    <property type="entry name" value="Regulator of G-protein signaling, RGS"/>
    <property type="match status" value="1"/>
</dbReference>
<dbReference type="InterPro" id="IPR036305">
    <property type="entry name" value="RGS_sf"/>
</dbReference>
<organism evidence="2">
    <name type="scientific">Phallusia mammillata</name>
    <dbReference type="NCBI Taxonomy" id="59560"/>
    <lineage>
        <taxon>Eukaryota</taxon>
        <taxon>Metazoa</taxon>
        <taxon>Chordata</taxon>
        <taxon>Tunicata</taxon>
        <taxon>Ascidiacea</taxon>
        <taxon>Phlebobranchia</taxon>
        <taxon>Ascidiidae</taxon>
        <taxon>Phallusia</taxon>
    </lineage>
</organism>
<gene>
    <name evidence="2" type="primary">Rgs18</name>
</gene>
<dbReference type="FunFam" id="1.10.167.10:FF:000001">
    <property type="entry name" value="Putative regulator of g-protein signaling 12"/>
    <property type="match status" value="1"/>
</dbReference>